<comment type="caution">
    <text evidence="3">The sequence shown here is derived from an EMBL/GenBank/DDBJ whole genome shotgun (WGS) entry which is preliminary data.</text>
</comment>
<feature type="compositionally biased region" description="Polar residues" evidence="1">
    <location>
        <begin position="30"/>
        <end position="43"/>
    </location>
</feature>
<feature type="compositionally biased region" description="Basic and acidic residues" evidence="1">
    <location>
        <begin position="12"/>
        <end position="23"/>
    </location>
</feature>
<evidence type="ECO:0000256" key="1">
    <source>
        <dbReference type="SAM" id="MobiDB-lite"/>
    </source>
</evidence>
<dbReference type="Proteomes" id="UP000218231">
    <property type="component" value="Unassembled WGS sequence"/>
</dbReference>
<dbReference type="PANTHER" id="PTHR13298">
    <property type="entry name" value="CYTOSOLIC REGULATOR PIANISSIMO"/>
    <property type="match status" value="1"/>
</dbReference>
<sequence length="200" mass="23053">MKSSLPPSSRLSSDRFNRFERIPRNAGRPNRSSLRSAPKTLQPQRAIVPTRVEPTRRREESEKFLSENLEKALKGGYSERAQFLTDLYNLLKETEPKSLEDADLFEQLCKCCMQFLRDDNSSIRAMCFRVLRVSFFNERNLVLMLTSHADIYLVRAIDLRLGNTAERIEAFRLVSAIMTIYETSNLKKVIDTSAAQRTGK</sequence>
<evidence type="ECO:0000313" key="3">
    <source>
        <dbReference type="EMBL" id="PAV60337.1"/>
    </source>
</evidence>
<organism evidence="3 4">
    <name type="scientific">Diploscapter pachys</name>
    <dbReference type="NCBI Taxonomy" id="2018661"/>
    <lineage>
        <taxon>Eukaryota</taxon>
        <taxon>Metazoa</taxon>
        <taxon>Ecdysozoa</taxon>
        <taxon>Nematoda</taxon>
        <taxon>Chromadorea</taxon>
        <taxon>Rhabditida</taxon>
        <taxon>Rhabditina</taxon>
        <taxon>Rhabditomorpha</taxon>
        <taxon>Rhabditoidea</taxon>
        <taxon>Rhabditidae</taxon>
        <taxon>Diploscapter</taxon>
    </lineage>
</organism>
<dbReference type="GO" id="GO:0031932">
    <property type="term" value="C:TORC2 complex"/>
    <property type="evidence" value="ECO:0007669"/>
    <property type="project" value="InterPro"/>
</dbReference>
<dbReference type="GO" id="GO:0051897">
    <property type="term" value="P:positive regulation of phosphatidylinositol 3-kinase/protein kinase B signal transduction"/>
    <property type="evidence" value="ECO:0007669"/>
    <property type="project" value="TreeGrafter"/>
</dbReference>
<dbReference type="AlphaFoldDB" id="A0A2A2JFB1"/>
<dbReference type="OrthoDB" id="271111at2759"/>
<dbReference type="InterPro" id="IPR028267">
    <property type="entry name" value="Pianissimo_N"/>
</dbReference>
<keyword evidence="4" id="KW-1185">Reference proteome</keyword>
<dbReference type="STRING" id="2018661.A0A2A2JFB1"/>
<feature type="compositionally biased region" description="Basic and acidic residues" evidence="1">
    <location>
        <begin position="53"/>
        <end position="63"/>
    </location>
</feature>
<accession>A0A2A2JFB1</accession>
<feature type="domain" description="Rapamycin-insensitive companion of mTOR N-terminal" evidence="2">
    <location>
        <begin position="85"/>
        <end position="185"/>
    </location>
</feature>
<proteinExistence type="predicted"/>
<gene>
    <name evidence="3" type="ORF">WR25_15445</name>
</gene>
<dbReference type="GO" id="GO:0043539">
    <property type="term" value="F:protein serine/threonine kinase activator activity"/>
    <property type="evidence" value="ECO:0007669"/>
    <property type="project" value="TreeGrafter"/>
</dbReference>
<dbReference type="GO" id="GO:0038203">
    <property type="term" value="P:TORC2 signaling"/>
    <property type="evidence" value="ECO:0007669"/>
    <property type="project" value="TreeGrafter"/>
</dbReference>
<dbReference type="PANTHER" id="PTHR13298:SF11">
    <property type="entry name" value="RAPAMYCIN-INSENSITIVE COMPANION OF MTOR"/>
    <property type="match status" value="1"/>
</dbReference>
<evidence type="ECO:0000313" key="4">
    <source>
        <dbReference type="Proteomes" id="UP000218231"/>
    </source>
</evidence>
<name>A0A2A2JFB1_9BILA</name>
<feature type="compositionally biased region" description="Low complexity" evidence="1">
    <location>
        <begin position="1"/>
        <end position="11"/>
    </location>
</feature>
<dbReference type="Pfam" id="PF14664">
    <property type="entry name" value="RICTOR_N"/>
    <property type="match status" value="1"/>
</dbReference>
<evidence type="ECO:0000259" key="2">
    <source>
        <dbReference type="Pfam" id="PF14664"/>
    </source>
</evidence>
<dbReference type="InterPro" id="IPR028268">
    <property type="entry name" value="Pianissimo_fam"/>
</dbReference>
<reference evidence="3 4" key="1">
    <citation type="journal article" date="2017" name="Curr. Biol.">
        <title>Genome architecture and evolution of a unichromosomal asexual nematode.</title>
        <authorList>
            <person name="Fradin H."/>
            <person name="Zegar C."/>
            <person name="Gutwein M."/>
            <person name="Lucas J."/>
            <person name="Kovtun M."/>
            <person name="Corcoran D."/>
            <person name="Baugh L.R."/>
            <person name="Kiontke K."/>
            <person name="Gunsalus K."/>
            <person name="Fitch D.H."/>
            <person name="Piano F."/>
        </authorList>
    </citation>
    <scope>NUCLEOTIDE SEQUENCE [LARGE SCALE GENOMIC DNA]</scope>
    <source>
        <strain evidence="3">PF1309</strain>
    </source>
</reference>
<dbReference type="EMBL" id="LIAE01010474">
    <property type="protein sequence ID" value="PAV60337.1"/>
    <property type="molecule type" value="Genomic_DNA"/>
</dbReference>
<feature type="region of interest" description="Disordered" evidence="1">
    <location>
        <begin position="1"/>
        <end position="63"/>
    </location>
</feature>
<protein>
    <recommendedName>
        <fullName evidence="2">Rapamycin-insensitive companion of mTOR N-terminal domain-containing protein</fullName>
    </recommendedName>
</protein>